<dbReference type="CDD" id="cd01065">
    <property type="entry name" value="NAD_bind_Shikimate_DH"/>
    <property type="match status" value="1"/>
</dbReference>
<name>A0A1D2QNL2_9GAMM</name>
<evidence type="ECO:0000256" key="4">
    <source>
        <dbReference type="ARBA" id="ARBA00022857"/>
    </source>
</evidence>
<feature type="binding site" evidence="8">
    <location>
        <position position="219"/>
    </location>
    <ligand>
        <name>shikimate</name>
        <dbReference type="ChEBI" id="CHEBI:36208"/>
    </ligand>
</feature>
<keyword evidence="4 8" id="KW-0521">NADP</keyword>
<dbReference type="UniPathway" id="UPA00053">
    <property type="reaction ID" value="UER00087"/>
</dbReference>
<feature type="domain" description="Quinate/shikimate 5-dehydrogenase/glutamyl-tRNA reductase" evidence="9">
    <location>
        <begin position="120"/>
        <end position="195"/>
    </location>
</feature>
<accession>A0A1D2QNL2</accession>
<evidence type="ECO:0000256" key="6">
    <source>
        <dbReference type="ARBA" id="ARBA00023141"/>
    </source>
</evidence>
<dbReference type="SUPFAM" id="SSF53223">
    <property type="entry name" value="Aminoacid dehydrogenase-like, N-terminal domain"/>
    <property type="match status" value="1"/>
</dbReference>
<dbReference type="STRING" id="62101.AB835_10330"/>
<comment type="caution">
    <text evidence="12">The sequence shown here is derived from an EMBL/GenBank/DDBJ whole genome shotgun (WGS) entry which is preliminary data.</text>
</comment>
<dbReference type="FunFam" id="3.40.50.10860:FF:000006">
    <property type="entry name" value="Shikimate dehydrogenase (NADP(+))"/>
    <property type="match status" value="1"/>
</dbReference>
<evidence type="ECO:0000256" key="7">
    <source>
        <dbReference type="ARBA" id="ARBA00049442"/>
    </source>
</evidence>
<keyword evidence="3 8" id="KW-0028">Amino-acid biosynthesis</keyword>
<dbReference type="GO" id="GO:0009073">
    <property type="term" value="P:aromatic amino acid family biosynthetic process"/>
    <property type="evidence" value="ECO:0007669"/>
    <property type="project" value="UniProtKB-KW"/>
</dbReference>
<feature type="binding site" evidence="8">
    <location>
        <position position="90"/>
    </location>
    <ligand>
        <name>shikimate</name>
        <dbReference type="ChEBI" id="CHEBI:36208"/>
    </ligand>
</feature>
<reference evidence="12 13" key="1">
    <citation type="journal article" date="2016" name="Appl. Environ. Microbiol.">
        <title>Lack of Overt Genome Reduction in the Bryostatin-Producing Bryozoan Symbiont "Candidatus Endobugula sertula".</title>
        <authorList>
            <person name="Miller I.J."/>
            <person name="Vanee N."/>
            <person name="Fong S.S."/>
            <person name="Lim-Fong G.E."/>
            <person name="Kwan J.C."/>
        </authorList>
    </citation>
    <scope>NUCLEOTIDE SEQUENCE [LARGE SCALE GENOMIC DNA]</scope>
    <source>
        <strain evidence="12">AB1-4</strain>
    </source>
</reference>
<dbReference type="HAMAP" id="MF_00222">
    <property type="entry name" value="Shikimate_DH_AroE"/>
    <property type="match status" value="1"/>
</dbReference>
<gene>
    <name evidence="8" type="primary">aroE</name>
    <name evidence="12" type="ORF">AB835_10330</name>
</gene>
<dbReference type="NCBIfam" id="TIGR00507">
    <property type="entry name" value="aroE"/>
    <property type="match status" value="1"/>
</dbReference>
<dbReference type="InterPro" id="IPR013708">
    <property type="entry name" value="Shikimate_DH-bd_N"/>
</dbReference>
<dbReference type="InterPro" id="IPR046346">
    <property type="entry name" value="Aminoacid_DH-like_N_sf"/>
</dbReference>
<proteinExistence type="inferred from homology"/>
<dbReference type="GO" id="GO:0019632">
    <property type="term" value="P:shikimate metabolic process"/>
    <property type="evidence" value="ECO:0007669"/>
    <property type="project" value="InterPro"/>
</dbReference>
<feature type="binding site" evidence="8">
    <location>
        <position position="217"/>
    </location>
    <ligand>
        <name>NADP(+)</name>
        <dbReference type="ChEBI" id="CHEBI:58349"/>
    </ligand>
</feature>
<dbReference type="InterPro" id="IPR036291">
    <property type="entry name" value="NAD(P)-bd_dom_sf"/>
</dbReference>
<protein>
    <recommendedName>
        <fullName evidence="2 8">Shikimate dehydrogenase (NADP(+))</fullName>
        <shortName evidence="8">SDH</shortName>
        <ecNumber evidence="2 8">1.1.1.25</ecNumber>
    </recommendedName>
</protein>
<dbReference type="GO" id="GO:0008652">
    <property type="term" value="P:amino acid biosynthetic process"/>
    <property type="evidence" value="ECO:0007669"/>
    <property type="project" value="UniProtKB-KW"/>
</dbReference>
<feature type="domain" description="Shikimate dehydrogenase substrate binding N-terminal" evidence="10">
    <location>
        <begin position="10"/>
        <end position="92"/>
    </location>
</feature>
<keyword evidence="6 8" id="KW-0057">Aromatic amino acid biosynthesis</keyword>
<evidence type="ECO:0000313" key="12">
    <source>
        <dbReference type="EMBL" id="ODS23167.1"/>
    </source>
</evidence>
<organism evidence="12 13">
    <name type="scientific">Candidatus Endobugula sertula</name>
    <name type="common">Bugula neritina bacterial symbiont</name>
    <dbReference type="NCBI Taxonomy" id="62101"/>
    <lineage>
        <taxon>Bacteria</taxon>
        <taxon>Pseudomonadati</taxon>
        <taxon>Pseudomonadota</taxon>
        <taxon>Gammaproteobacteria</taxon>
        <taxon>Cellvibrionales</taxon>
        <taxon>Cellvibrionaceae</taxon>
        <taxon>Candidatus Endobugula</taxon>
    </lineage>
</organism>
<feature type="binding site" evidence="8">
    <location>
        <position position="105"/>
    </location>
    <ligand>
        <name>shikimate</name>
        <dbReference type="ChEBI" id="CHEBI:36208"/>
    </ligand>
</feature>
<evidence type="ECO:0000313" key="13">
    <source>
        <dbReference type="Proteomes" id="UP000242502"/>
    </source>
</evidence>
<dbReference type="Pfam" id="PF01488">
    <property type="entry name" value="Shikimate_DH"/>
    <property type="match status" value="1"/>
</dbReference>
<evidence type="ECO:0000259" key="10">
    <source>
        <dbReference type="Pfam" id="PF08501"/>
    </source>
</evidence>
<keyword evidence="5 8" id="KW-0560">Oxidoreductase</keyword>
<evidence type="ECO:0000256" key="1">
    <source>
        <dbReference type="ARBA" id="ARBA00004871"/>
    </source>
</evidence>
<dbReference type="GO" id="GO:0005829">
    <property type="term" value="C:cytosol"/>
    <property type="evidence" value="ECO:0007669"/>
    <property type="project" value="TreeGrafter"/>
</dbReference>
<dbReference type="EC" id="1.1.1.25" evidence="2 8"/>
<feature type="binding site" evidence="8">
    <location>
        <begin position="130"/>
        <end position="134"/>
    </location>
    <ligand>
        <name>NADP(+)</name>
        <dbReference type="ChEBI" id="CHEBI:58349"/>
    </ligand>
</feature>
<evidence type="ECO:0000259" key="9">
    <source>
        <dbReference type="Pfam" id="PF01488"/>
    </source>
</evidence>
<evidence type="ECO:0000259" key="11">
    <source>
        <dbReference type="Pfam" id="PF18317"/>
    </source>
</evidence>
<feature type="binding site" evidence="8">
    <location>
        <begin position="18"/>
        <end position="20"/>
    </location>
    <ligand>
        <name>shikimate</name>
        <dbReference type="ChEBI" id="CHEBI:36208"/>
    </ligand>
</feature>
<feature type="binding site" evidence="8">
    <location>
        <position position="248"/>
    </location>
    <ligand>
        <name>shikimate</name>
        <dbReference type="ChEBI" id="CHEBI:36208"/>
    </ligand>
</feature>
<comment type="similarity">
    <text evidence="8">Belongs to the shikimate dehydrogenase family.</text>
</comment>
<comment type="subunit">
    <text evidence="8">Homodimer.</text>
</comment>
<dbReference type="SUPFAM" id="SSF51735">
    <property type="entry name" value="NAD(P)-binding Rossmann-fold domains"/>
    <property type="match status" value="1"/>
</dbReference>
<dbReference type="Gene3D" id="3.40.50.10860">
    <property type="entry name" value="Leucine Dehydrogenase, chain A, domain 1"/>
    <property type="match status" value="1"/>
</dbReference>
<dbReference type="Pfam" id="PF08501">
    <property type="entry name" value="Shikimate_dh_N"/>
    <property type="match status" value="1"/>
</dbReference>
<comment type="function">
    <text evidence="8">Involved in the biosynthesis of the chorismate, which leads to the biosynthesis of aromatic amino acids. Catalyzes the reversible NADPH linked reduction of 3-dehydroshikimate (DHSA) to yield shikimate (SA).</text>
</comment>
<dbReference type="PANTHER" id="PTHR21089:SF1">
    <property type="entry name" value="BIFUNCTIONAL 3-DEHYDROQUINATE DEHYDRATASE_SHIKIMATE DEHYDROGENASE, CHLOROPLASTIC"/>
    <property type="match status" value="1"/>
</dbReference>
<dbReference type="EMBL" id="MDLC01000037">
    <property type="protein sequence ID" value="ODS23167.1"/>
    <property type="molecule type" value="Genomic_DNA"/>
</dbReference>
<evidence type="ECO:0000256" key="5">
    <source>
        <dbReference type="ARBA" id="ARBA00023002"/>
    </source>
</evidence>
<feature type="active site" description="Proton acceptor" evidence="8">
    <location>
        <position position="69"/>
    </location>
</feature>
<feature type="domain" description="SDH C-terminal" evidence="11">
    <location>
        <begin position="241"/>
        <end position="263"/>
    </location>
</feature>
<comment type="catalytic activity">
    <reaction evidence="7 8">
        <text>shikimate + NADP(+) = 3-dehydroshikimate + NADPH + H(+)</text>
        <dbReference type="Rhea" id="RHEA:17737"/>
        <dbReference type="ChEBI" id="CHEBI:15378"/>
        <dbReference type="ChEBI" id="CHEBI:16630"/>
        <dbReference type="ChEBI" id="CHEBI:36208"/>
        <dbReference type="ChEBI" id="CHEBI:57783"/>
        <dbReference type="ChEBI" id="CHEBI:58349"/>
        <dbReference type="EC" id="1.1.1.25"/>
    </reaction>
</comment>
<dbReference type="InterPro" id="IPR011342">
    <property type="entry name" value="Shikimate_DH"/>
</dbReference>
<dbReference type="GO" id="GO:0004764">
    <property type="term" value="F:shikimate 3-dehydrogenase (NADP+) activity"/>
    <property type="evidence" value="ECO:0007669"/>
    <property type="project" value="UniProtKB-UniRule"/>
</dbReference>
<dbReference type="Gene3D" id="3.40.50.720">
    <property type="entry name" value="NAD(P)-binding Rossmann-like Domain"/>
    <property type="match status" value="1"/>
</dbReference>
<dbReference type="Pfam" id="PF18317">
    <property type="entry name" value="SDH_C"/>
    <property type="match status" value="1"/>
</dbReference>
<dbReference type="Proteomes" id="UP000242502">
    <property type="component" value="Unassembled WGS sequence"/>
</dbReference>
<dbReference type="AlphaFoldDB" id="A0A1D2QNL2"/>
<feature type="binding site" evidence="8">
    <location>
        <position position="65"/>
    </location>
    <ligand>
        <name>shikimate</name>
        <dbReference type="ChEBI" id="CHEBI:36208"/>
    </ligand>
</feature>
<dbReference type="InterPro" id="IPR041121">
    <property type="entry name" value="SDH_C"/>
</dbReference>
<dbReference type="FunFam" id="3.40.50.720:FF:000104">
    <property type="entry name" value="Shikimate dehydrogenase (NADP(+))"/>
    <property type="match status" value="1"/>
</dbReference>
<comment type="caution">
    <text evidence="8">Lacks conserved residue(s) required for the propagation of feature annotation.</text>
</comment>
<dbReference type="PANTHER" id="PTHR21089">
    <property type="entry name" value="SHIKIMATE DEHYDROGENASE"/>
    <property type="match status" value="1"/>
</dbReference>
<dbReference type="GO" id="GO:0050661">
    <property type="term" value="F:NADP binding"/>
    <property type="evidence" value="ECO:0007669"/>
    <property type="project" value="InterPro"/>
</dbReference>
<dbReference type="GO" id="GO:0009423">
    <property type="term" value="P:chorismate biosynthetic process"/>
    <property type="evidence" value="ECO:0007669"/>
    <property type="project" value="UniProtKB-UniRule"/>
</dbReference>
<evidence type="ECO:0000256" key="3">
    <source>
        <dbReference type="ARBA" id="ARBA00022605"/>
    </source>
</evidence>
<dbReference type="NCBIfam" id="NF001310">
    <property type="entry name" value="PRK00258.1-2"/>
    <property type="match status" value="1"/>
</dbReference>
<evidence type="ECO:0000256" key="8">
    <source>
        <dbReference type="HAMAP-Rule" id="MF_00222"/>
    </source>
</evidence>
<feature type="binding site" evidence="8">
    <location>
        <position position="241"/>
    </location>
    <ligand>
        <name>NADP(+)</name>
        <dbReference type="ChEBI" id="CHEBI:58349"/>
    </ligand>
</feature>
<dbReference type="InterPro" id="IPR006151">
    <property type="entry name" value="Shikm_DH/Glu-tRNA_Rdtase"/>
</dbReference>
<sequence length="274" mass="29770">MAKNNDQYAVFGNPINHSKSPILQAAFAEQTQQAISYSARCIDVDKFNTAADQFFSTGGKGLNITVPFKLDAFNYADQLTARAKRAGAVNTLIKKDHYIMGDNTDGVGLINDIKNNLKWALSGKKTLVLGAGGAVRGILEPLLSAKPELVVIANRSVDKAEILAGSFCDLGNVSACSYPELSGCFDIIVNGTSASLDGKLPNLSRDILHSNSCCYDMMYANRDTIFMQWAKKNGATNTADGLGMLVCQGAESFYQWRGVYPETYEVIQKLRLQL</sequence>
<dbReference type="InterPro" id="IPR022893">
    <property type="entry name" value="Shikimate_DH_fam"/>
</dbReference>
<evidence type="ECO:0000256" key="2">
    <source>
        <dbReference type="ARBA" id="ARBA00012962"/>
    </source>
</evidence>
<comment type="pathway">
    <text evidence="1 8">Metabolic intermediate biosynthesis; chorismate biosynthesis; chorismate from D-erythrose 4-phosphate and phosphoenolpyruvate: step 4/7.</text>
</comment>